<dbReference type="InterPro" id="IPR014729">
    <property type="entry name" value="Rossmann-like_a/b/a_fold"/>
</dbReference>
<keyword evidence="5 8" id="KW-0547">Nucleotide-binding</keyword>
<dbReference type="GO" id="GO:0032267">
    <property type="term" value="F:tRNA(Ile)-lysidine synthase activity"/>
    <property type="evidence" value="ECO:0007669"/>
    <property type="project" value="UniProtKB-EC"/>
</dbReference>
<comment type="function">
    <text evidence="8">Ligates lysine onto the cytidine present at position 34 of the AUA codon-specific tRNA(Ile) that contains the anticodon CAU, in an ATP-dependent manner. Cytidine is converted to lysidine, thus changing the amino acid specificity of the tRNA from methionine to isoleucine.</text>
</comment>
<organism evidence="10 11">
    <name type="scientific">Marinicella litoralis</name>
    <dbReference type="NCBI Taxonomy" id="644220"/>
    <lineage>
        <taxon>Bacteria</taxon>
        <taxon>Pseudomonadati</taxon>
        <taxon>Pseudomonadota</taxon>
        <taxon>Gammaproteobacteria</taxon>
        <taxon>Lysobacterales</taxon>
        <taxon>Marinicellaceae</taxon>
        <taxon>Marinicella</taxon>
    </lineage>
</organism>
<dbReference type="NCBIfam" id="TIGR02432">
    <property type="entry name" value="lysidine_TilS_N"/>
    <property type="match status" value="1"/>
</dbReference>
<feature type="binding site" evidence="8">
    <location>
        <begin position="27"/>
        <end position="32"/>
    </location>
    <ligand>
        <name>ATP</name>
        <dbReference type="ChEBI" id="CHEBI:30616"/>
    </ligand>
</feature>
<evidence type="ECO:0000313" key="11">
    <source>
        <dbReference type="Proteomes" id="UP000295724"/>
    </source>
</evidence>
<evidence type="ECO:0000256" key="8">
    <source>
        <dbReference type="HAMAP-Rule" id="MF_01161"/>
    </source>
</evidence>
<dbReference type="NCBIfam" id="TIGR02433">
    <property type="entry name" value="lysidine_TilS_C"/>
    <property type="match status" value="1"/>
</dbReference>
<dbReference type="InterPro" id="IPR011063">
    <property type="entry name" value="TilS/TtcA_N"/>
</dbReference>
<evidence type="ECO:0000313" key="10">
    <source>
        <dbReference type="EMBL" id="TDR22818.1"/>
    </source>
</evidence>
<keyword evidence="4 8" id="KW-0819">tRNA processing</keyword>
<dbReference type="Gene3D" id="1.20.59.20">
    <property type="match status" value="1"/>
</dbReference>
<gene>
    <name evidence="8" type="primary">tilS</name>
    <name evidence="10" type="ORF">C8D91_1311</name>
</gene>
<evidence type="ECO:0000256" key="5">
    <source>
        <dbReference type="ARBA" id="ARBA00022741"/>
    </source>
</evidence>
<protein>
    <recommendedName>
        <fullName evidence="8">tRNA(Ile)-lysidine synthase</fullName>
        <ecNumber evidence="8">6.3.4.19</ecNumber>
    </recommendedName>
    <alternativeName>
        <fullName evidence="8">tRNA(Ile)-2-lysyl-cytidine synthase</fullName>
    </alternativeName>
    <alternativeName>
        <fullName evidence="8">tRNA(Ile)-lysidine synthetase</fullName>
    </alternativeName>
</protein>
<keyword evidence="3 8" id="KW-0436">Ligase</keyword>
<reference evidence="10 11" key="1">
    <citation type="submission" date="2019-03" db="EMBL/GenBank/DDBJ databases">
        <title>Genomic Encyclopedia of Type Strains, Phase IV (KMG-IV): sequencing the most valuable type-strain genomes for metagenomic binning, comparative biology and taxonomic classification.</title>
        <authorList>
            <person name="Goeker M."/>
        </authorList>
    </citation>
    <scope>NUCLEOTIDE SEQUENCE [LARGE SCALE GENOMIC DNA]</scope>
    <source>
        <strain evidence="10 11">DSM 25488</strain>
    </source>
</reference>
<sequence>MVHSPNNQTLINLKKLPEARQYFVAFSGGMDSTALLHVLSNSPYKSKLVAIHVNHNINDNAKLWQQHCHAFCHDRGIKFITESVTPHSLSENDLRSARLNVFDQHLKPDDCLLTGHHQSDQAETILFRLIRGTGLLGMTAIEPLSKQFKYRVYRPLLSTSKNDIQQYISSHCLSYVNDPSNDNDQYSRNFIRNQMVPIINQYQSDGIQQICLTANNLKQSLALLSDLVGKTNPIKVQAHTKPNQLATFIYHWLHNLGLRSPSHKRLLQFSADSMQSSHDKQTELITDGYKLQCWKKQIYALKLITPPSTKELRLQLTTNKPIELPYMTGQLIMTGNHSASFNATIKFCQTSEVILLKGHKHRQKIKKLFQSHAIPPWERLVIPYLYIDNELMAVGSYFVSQKFNLLLDELNTEYEWLSPQFLL</sequence>
<dbReference type="SMART" id="SM00977">
    <property type="entry name" value="TilS_C"/>
    <property type="match status" value="1"/>
</dbReference>
<dbReference type="OrthoDB" id="9807403at2"/>
<comment type="subcellular location">
    <subcellularLocation>
        <location evidence="1 8">Cytoplasm</location>
    </subcellularLocation>
</comment>
<dbReference type="GO" id="GO:0006400">
    <property type="term" value="P:tRNA modification"/>
    <property type="evidence" value="ECO:0007669"/>
    <property type="project" value="UniProtKB-UniRule"/>
</dbReference>
<evidence type="ECO:0000256" key="1">
    <source>
        <dbReference type="ARBA" id="ARBA00004496"/>
    </source>
</evidence>
<dbReference type="RefSeq" id="WP_099019432.1">
    <property type="nucleotide sequence ID" value="NZ_NIHB01000002.1"/>
</dbReference>
<name>A0A4R6Y1I1_9GAMM</name>
<evidence type="ECO:0000256" key="6">
    <source>
        <dbReference type="ARBA" id="ARBA00022840"/>
    </source>
</evidence>
<evidence type="ECO:0000256" key="3">
    <source>
        <dbReference type="ARBA" id="ARBA00022598"/>
    </source>
</evidence>
<dbReference type="Pfam" id="PF11734">
    <property type="entry name" value="TilS_C"/>
    <property type="match status" value="1"/>
</dbReference>
<keyword evidence="2 8" id="KW-0963">Cytoplasm</keyword>
<evidence type="ECO:0000259" key="9">
    <source>
        <dbReference type="SMART" id="SM00977"/>
    </source>
</evidence>
<dbReference type="SUPFAM" id="SSF82829">
    <property type="entry name" value="MesJ substrate recognition domain-like"/>
    <property type="match status" value="1"/>
</dbReference>
<proteinExistence type="inferred from homology"/>
<dbReference type="EMBL" id="SNZB01000002">
    <property type="protein sequence ID" value="TDR22818.1"/>
    <property type="molecule type" value="Genomic_DNA"/>
</dbReference>
<dbReference type="AlphaFoldDB" id="A0A4R6Y1I1"/>
<dbReference type="GO" id="GO:0005524">
    <property type="term" value="F:ATP binding"/>
    <property type="evidence" value="ECO:0007669"/>
    <property type="project" value="UniProtKB-UniRule"/>
</dbReference>
<dbReference type="SUPFAM" id="SSF52402">
    <property type="entry name" value="Adenine nucleotide alpha hydrolases-like"/>
    <property type="match status" value="1"/>
</dbReference>
<dbReference type="EC" id="6.3.4.19" evidence="8"/>
<comment type="similarity">
    <text evidence="8">Belongs to the tRNA(Ile)-lysidine synthase family.</text>
</comment>
<dbReference type="InterPro" id="IPR012796">
    <property type="entry name" value="Lysidine-tRNA-synth_C"/>
</dbReference>
<evidence type="ECO:0000256" key="4">
    <source>
        <dbReference type="ARBA" id="ARBA00022694"/>
    </source>
</evidence>
<dbReference type="GO" id="GO:0005737">
    <property type="term" value="C:cytoplasm"/>
    <property type="evidence" value="ECO:0007669"/>
    <property type="project" value="UniProtKB-SubCell"/>
</dbReference>
<evidence type="ECO:0000256" key="2">
    <source>
        <dbReference type="ARBA" id="ARBA00022490"/>
    </source>
</evidence>
<dbReference type="Pfam" id="PF01171">
    <property type="entry name" value="ATP_bind_3"/>
    <property type="match status" value="1"/>
</dbReference>
<keyword evidence="11" id="KW-1185">Reference proteome</keyword>
<dbReference type="SUPFAM" id="SSF56037">
    <property type="entry name" value="PheT/TilS domain"/>
    <property type="match status" value="1"/>
</dbReference>
<dbReference type="PANTHER" id="PTHR43033:SF1">
    <property type="entry name" value="TRNA(ILE)-LYSIDINE SYNTHASE-RELATED"/>
    <property type="match status" value="1"/>
</dbReference>
<dbReference type="InterPro" id="IPR012094">
    <property type="entry name" value="tRNA_Ile_lys_synt"/>
</dbReference>
<dbReference type="InterPro" id="IPR012795">
    <property type="entry name" value="tRNA_Ile_lys_synt_N"/>
</dbReference>
<evidence type="ECO:0000256" key="7">
    <source>
        <dbReference type="ARBA" id="ARBA00048539"/>
    </source>
</evidence>
<dbReference type="PANTHER" id="PTHR43033">
    <property type="entry name" value="TRNA(ILE)-LYSIDINE SYNTHASE-RELATED"/>
    <property type="match status" value="1"/>
</dbReference>
<comment type="catalytic activity">
    <reaction evidence="7 8">
        <text>cytidine(34) in tRNA(Ile2) + L-lysine + ATP = lysidine(34) in tRNA(Ile2) + AMP + diphosphate + H(+)</text>
        <dbReference type="Rhea" id="RHEA:43744"/>
        <dbReference type="Rhea" id="RHEA-COMP:10625"/>
        <dbReference type="Rhea" id="RHEA-COMP:10670"/>
        <dbReference type="ChEBI" id="CHEBI:15378"/>
        <dbReference type="ChEBI" id="CHEBI:30616"/>
        <dbReference type="ChEBI" id="CHEBI:32551"/>
        <dbReference type="ChEBI" id="CHEBI:33019"/>
        <dbReference type="ChEBI" id="CHEBI:82748"/>
        <dbReference type="ChEBI" id="CHEBI:83665"/>
        <dbReference type="ChEBI" id="CHEBI:456215"/>
        <dbReference type="EC" id="6.3.4.19"/>
    </reaction>
</comment>
<dbReference type="Proteomes" id="UP000295724">
    <property type="component" value="Unassembled WGS sequence"/>
</dbReference>
<accession>A0A4R6Y1I1</accession>
<dbReference type="Gene3D" id="3.40.50.620">
    <property type="entry name" value="HUPs"/>
    <property type="match status" value="1"/>
</dbReference>
<comment type="caution">
    <text evidence="10">The sequence shown here is derived from an EMBL/GenBank/DDBJ whole genome shotgun (WGS) entry which is preliminary data.</text>
</comment>
<dbReference type="HAMAP" id="MF_01161">
    <property type="entry name" value="tRNA_Ile_lys_synt"/>
    <property type="match status" value="1"/>
</dbReference>
<feature type="domain" description="Lysidine-tRNA(Ile) synthetase C-terminal" evidence="9">
    <location>
        <begin position="343"/>
        <end position="407"/>
    </location>
</feature>
<dbReference type="CDD" id="cd01992">
    <property type="entry name" value="TilS_N"/>
    <property type="match status" value="1"/>
</dbReference>
<comment type="domain">
    <text evidence="8">The N-terminal region contains the highly conserved SGGXDS motif, predicted to be a P-loop motif involved in ATP binding.</text>
</comment>
<keyword evidence="6 8" id="KW-0067">ATP-binding</keyword>